<dbReference type="AlphaFoldDB" id="A0A4Q9PRH3"/>
<proteinExistence type="predicted"/>
<organism evidence="3 4">
    <name type="scientific">Dichomitus squalens</name>
    <dbReference type="NCBI Taxonomy" id="114155"/>
    <lineage>
        <taxon>Eukaryota</taxon>
        <taxon>Fungi</taxon>
        <taxon>Dikarya</taxon>
        <taxon>Basidiomycota</taxon>
        <taxon>Agaricomycotina</taxon>
        <taxon>Agaricomycetes</taxon>
        <taxon>Polyporales</taxon>
        <taxon>Polyporaceae</taxon>
        <taxon>Dichomitus</taxon>
    </lineage>
</organism>
<feature type="domain" description="Fungal-type protein kinase" evidence="2">
    <location>
        <begin position="276"/>
        <end position="472"/>
    </location>
</feature>
<evidence type="ECO:0000256" key="1">
    <source>
        <dbReference type="SAM" id="MobiDB-lite"/>
    </source>
</evidence>
<evidence type="ECO:0000313" key="3">
    <source>
        <dbReference type="EMBL" id="TBU56979.1"/>
    </source>
</evidence>
<dbReference type="InterPro" id="IPR040976">
    <property type="entry name" value="Pkinase_fungal"/>
</dbReference>
<feature type="compositionally biased region" description="Low complexity" evidence="1">
    <location>
        <begin position="386"/>
        <end position="401"/>
    </location>
</feature>
<gene>
    <name evidence="3" type="ORF">BD310DRAFT_822566</name>
</gene>
<feature type="domain" description="Fungal-type protein kinase" evidence="2">
    <location>
        <begin position="137"/>
        <end position="227"/>
    </location>
</feature>
<feature type="region of interest" description="Disordered" evidence="1">
    <location>
        <begin position="386"/>
        <end position="407"/>
    </location>
</feature>
<dbReference type="Pfam" id="PF17667">
    <property type="entry name" value="Pkinase_fungal"/>
    <property type="match status" value="2"/>
</dbReference>
<sequence>MAGTIVHVEHDQFRRELLATEDAPLVDYAASNPFSTLANAENLSGQAISEFFIQAVSTSEIMPGCCISPMMRGCDDPNDDSPKLQHAAIFRGPRRDRPCRFDQVVPISFYCHHPRADPFDPTQLRSGGETMNDYQTDIYDELSSSVELLFTAQHRVFLFMILVMGRRFRILRWDRAGVISTPSVDYFEQPTIACDYLYHLCRLGDDSLGFDPTATRLRPDDVDFLRINVAALPDAKDVDHSERDLSGGDVREPFTFAYIRSLFRTSLDCDWPRHRLVVQDGGQKHDYLVGKPTFHASGTMGRGTRGYVAYECSSRRFVWLKDAWRASYKITDREGDILAKLNAAKVTNVPTLICHGDVNNQTTITADWWERQSSLLSLIHASRAGSSRLSSDTSSDPVSLSGRKRKRADDAVVDTLTMQADGSMPHAIPETTGPLRQHTHYRVVVAEVCLPLKIFQYGRQLVSIVLDCVRGMSFSHASWLPLH</sequence>
<reference evidence="3 4" key="1">
    <citation type="submission" date="2019-01" db="EMBL/GenBank/DDBJ databases">
        <title>Draft genome sequences of three monokaryotic isolates of the white-rot basidiomycete fungus Dichomitus squalens.</title>
        <authorList>
            <consortium name="DOE Joint Genome Institute"/>
            <person name="Lopez S.C."/>
            <person name="Andreopoulos B."/>
            <person name="Pangilinan J."/>
            <person name="Lipzen A."/>
            <person name="Riley R."/>
            <person name="Ahrendt S."/>
            <person name="Ng V."/>
            <person name="Barry K."/>
            <person name="Daum C."/>
            <person name="Grigoriev I.V."/>
            <person name="Hilden K.S."/>
            <person name="Makela M.R."/>
            <person name="de Vries R.P."/>
        </authorList>
    </citation>
    <scope>NUCLEOTIDE SEQUENCE [LARGE SCALE GENOMIC DNA]</scope>
    <source>
        <strain evidence="3 4">CBS 464.89</strain>
    </source>
</reference>
<dbReference type="Proteomes" id="UP000292082">
    <property type="component" value="Unassembled WGS sequence"/>
</dbReference>
<evidence type="ECO:0000313" key="4">
    <source>
        <dbReference type="Proteomes" id="UP000292082"/>
    </source>
</evidence>
<dbReference type="EMBL" id="ML145143">
    <property type="protein sequence ID" value="TBU56979.1"/>
    <property type="molecule type" value="Genomic_DNA"/>
</dbReference>
<accession>A0A4Q9PRH3</accession>
<protein>
    <recommendedName>
        <fullName evidence="2">Fungal-type protein kinase domain-containing protein</fullName>
    </recommendedName>
</protein>
<name>A0A4Q9PRH3_9APHY</name>
<keyword evidence="4" id="KW-1185">Reference proteome</keyword>
<evidence type="ECO:0000259" key="2">
    <source>
        <dbReference type="Pfam" id="PF17667"/>
    </source>
</evidence>